<evidence type="ECO:0000313" key="1">
    <source>
        <dbReference type="EMBL" id="EAR89593.1"/>
    </source>
</evidence>
<dbReference type="RefSeq" id="XP_001009838.1">
    <property type="nucleotide sequence ID" value="XM_001009838.1"/>
</dbReference>
<protein>
    <submittedName>
        <fullName evidence="1">Uncharacterized protein</fullName>
    </submittedName>
</protein>
<evidence type="ECO:0000313" key="2">
    <source>
        <dbReference type="Proteomes" id="UP000009168"/>
    </source>
</evidence>
<gene>
    <name evidence="1" type="ORF">TTHERM_00161080</name>
</gene>
<keyword evidence="2" id="KW-1185">Reference proteome</keyword>
<dbReference type="HOGENOM" id="CLU_2927729_0_0_1"/>
<dbReference type="Proteomes" id="UP000009168">
    <property type="component" value="Unassembled WGS sequence"/>
</dbReference>
<reference evidence="2" key="1">
    <citation type="journal article" date="2006" name="PLoS Biol.">
        <title>Macronuclear genome sequence of the ciliate Tetrahymena thermophila, a model eukaryote.</title>
        <authorList>
            <person name="Eisen J.A."/>
            <person name="Coyne R.S."/>
            <person name="Wu M."/>
            <person name="Wu D."/>
            <person name="Thiagarajan M."/>
            <person name="Wortman J.R."/>
            <person name="Badger J.H."/>
            <person name="Ren Q."/>
            <person name="Amedeo P."/>
            <person name="Jones K.M."/>
            <person name="Tallon L.J."/>
            <person name="Delcher A.L."/>
            <person name="Salzberg S.L."/>
            <person name="Silva J.C."/>
            <person name="Haas B.J."/>
            <person name="Majoros W.H."/>
            <person name="Farzad M."/>
            <person name="Carlton J.M."/>
            <person name="Smith R.K. Jr."/>
            <person name="Garg J."/>
            <person name="Pearlman R.E."/>
            <person name="Karrer K.M."/>
            <person name="Sun L."/>
            <person name="Manning G."/>
            <person name="Elde N.C."/>
            <person name="Turkewitz A.P."/>
            <person name="Asai D.J."/>
            <person name="Wilkes D.E."/>
            <person name="Wang Y."/>
            <person name="Cai H."/>
            <person name="Collins K."/>
            <person name="Stewart B.A."/>
            <person name="Lee S.R."/>
            <person name="Wilamowska K."/>
            <person name="Weinberg Z."/>
            <person name="Ruzzo W.L."/>
            <person name="Wloga D."/>
            <person name="Gaertig J."/>
            <person name="Frankel J."/>
            <person name="Tsao C.-C."/>
            <person name="Gorovsky M.A."/>
            <person name="Keeling P.J."/>
            <person name="Waller R.F."/>
            <person name="Patron N.J."/>
            <person name="Cherry J.M."/>
            <person name="Stover N.A."/>
            <person name="Krieger C.J."/>
            <person name="del Toro C."/>
            <person name="Ryder H.F."/>
            <person name="Williamson S.C."/>
            <person name="Barbeau R.A."/>
            <person name="Hamilton E.P."/>
            <person name="Orias E."/>
        </authorList>
    </citation>
    <scope>NUCLEOTIDE SEQUENCE [LARGE SCALE GENOMIC DNA]</scope>
    <source>
        <strain evidence="2">SB210</strain>
    </source>
</reference>
<dbReference type="InParanoid" id="Q22W24"/>
<dbReference type="AlphaFoldDB" id="Q22W24"/>
<organism evidence="1 2">
    <name type="scientific">Tetrahymena thermophila (strain SB210)</name>
    <dbReference type="NCBI Taxonomy" id="312017"/>
    <lineage>
        <taxon>Eukaryota</taxon>
        <taxon>Sar</taxon>
        <taxon>Alveolata</taxon>
        <taxon>Ciliophora</taxon>
        <taxon>Intramacronucleata</taxon>
        <taxon>Oligohymenophorea</taxon>
        <taxon>Hymenostomatida</taxon>
        <taxon>Tetrahymenina</taxon>
        <taxon>Tetrahymenidae</taxon>
        <taxon>Tetrahymena</taxon>
    </lineage>
</organism>
<dbReference type="KEGG" id="tet:TTHERM_00161080"/>
<name>Q22W24_TETTS</name>
<dbReference type="EMBL" id="GG662820">
    <property type="protein sequence ID" value="EAR89593.1"/>
    <property type="molecule type" value="Genomic_DNA"/>
</dbReference>
<accession>Q22W24</accession>
<dbReference type="GeneID" id="7833956"/>
<proteinExistence type="predicted"/>
<sequence length="61" mass="7572">MKWKSIIHTAYSIKSIVEQIDGSRHFSYVFKKKKIQFNNQTQEFLYREKEENYLIFLMHKK</sequence>